<dbReference type="EMBL" id="MN094788">
    <property type="protein sequence ID" value="QDH83392.1"/>
    <property type="molecule type" value="Genomic_DNA"/>
</dbReference>
<keyword evidence="2" id="KW-0269">Exonuclease</keyword>
<feature type="domain" description="PD-(D/E)XK endonuclease-like" evidence="1">
    <location>
        <begin position="117"/>
        <end position="267"/>
    </location>
</feature>
<accession>A0A514CSD6</accession>
<proteinExistence type="predicted"/>
<reference evidence="2 3" key="1">
    <citation type="submission" date="2019-06" db="EMBL/GenBank/DDBJ databases">
        <authorList>
            <person name="Kincaid V.D."/>
            <person name="Fuller A."/>
            <person name="Hodges K."/>
            <person name="Bansal M."/>
            <person name="Essig J."/>
            <person name="Johnson A."/>
        </authorList>
    </citation>
    <scope>NUCLEOTIDE SEQUENCE [LARGE SCALE GENOMIC DNA]</scope>
</reference>
<keyword evidence="2" id="KW-0378">Hydrolase</keyword>
<evidence type="ECO:0000313" key="2">
    <source>
        <dbReference type="EMBL" id="QDH83392.1"/>
    </source>
</evidence>
<dbReference type="GO" id="GO:0004527">
    <property type="term" value="F:exonuclease activity"/>
    <property type="evidence" value="ECO:0007669"/>
    <property type="project" value="UniProtKB-KW"/>
</dbReference>
<dbReference type="InterPro" id="IPR011604">
    <property type="entry name" value="PDDEXK-like_dom_sf"/>
</dbReference>
<dbReference type="Gene3D" id="3.90.320.10">
    <property type="match status" value="1"/>
</dbReference>
<dbReference type="GeneID" id="56136193"/>
<dbReference type="InterPro" id="IPR038726">
    <property type="entry name" value="PDDEXK_AddAB-type"/>
</dbReference>
<evidence type="ECO:0000313" key="3">
    <source>
        <dbReference type="Proteomes" id="UP000320799"/>
    </source>
</evidence>
<dbReference type="Proteomes" id="UP000320799">
    <property type="component" value="Segment"/>
</dbReference>
<dbReference type="Pfam" id="PF12705">
    <property type="entry name" value="PDDEXK_1"/>
    <property type="match status" value="1"/>
</dbReference>
<evidence type="ECO:0000259" key="1">
    <source>
        <dbReference type="Pfam" id="PF12705"/>
    </source>
</evidence>
<protein>
    <submittedName>
        <fullName evidence="2">Exonuclease</fullName>
    </submittedName>
</protein>
<dbReference type="RefSeq" id="YP_009903917.1">
    <property type="nucleotide sequence ID" value="NC_049849.1"/>
</dbReference>
<sequence>MLLKPQKDFSRDFLQIYNRALVDTSVVSRRDPKRLLNLRCSQLPFCPLGFFVDVSRNPALQALDFMGTFYTRVGTAVHEVMQTVLMQTSAKIVGDWTCGECGQVHKFTNQPECCGAPMTYEEICFDYKGIQGHLDTLFLVSGTIKKGEFWVVDYKTTSEKAKSKKAKNPGDAYVEQIITYAYLLRKQYGIKVTGVMLVFIPRDNPKSPVTYSRPITDKDLKKQAAKLKIYKQAHKAVLSAESKSDVLGLLDTFGTCSNPFCEVCPSRNPREILKTAYKAAKAKKTLPLLDAITKASTKKRTK</sequence>
<keyword evidence="2" id="KW-0540">Nuclease</keyword>
<name>A0A514CSD6_9CAUD</name>
<keyword evidence="3" id="KW-1185">Reference proteome</keyword>
<organism evidence="2 3">
    <name type="scientific">Achromobacter phage Motura</name>
    <dbReference type="NCBI Taxonomy" id="2591403"/>
    <lineage>
        <taxon>Viruses</taxon>
        <taxon>Duplodnaviria</taxon>
        <taxon>Heunggongvirae</taxon>
        <taxon>Uroviricota</taxon>
        <taxon>Caudoviricetes</taxon>
        <taxon>Moturavirus</taxon>
        <taxon>Moturavirus motura</taxon>
    </lineage>
</organism>
<dbReference type="KEGG" id="vg:56136193"/>